<sequence>MSYFLKSGNTYKVASEEAMNIQKLLPAGNYVVKMDEMSGQFYLEHIEDFTAPKKIYGDCLKNTQRIMDTFASRDNSTGVLLAGEKGSGKTLLSKNIAMELAKVGIPTIVINAAWAGDKFNTFIQTISQPCAILFDEFEKTYDERGDQEAILTLLDGVFPSKKLFLLTCNDKWRIDTHMRNRPGRIFYLIDFKGLDAEFITEYCEDNLNAKEHIPRICQIASLFGEFNFDMLKAVVEEMNRYGESPSDAMRILNTKPEFDGGSDFNIHLTKDGKTIKVNDRFHGNPLSRNVEFWYDLEPENDDSDECGNVRLSANDLVSLDGKTGTFTFAQDGVTVVLTRIVEKTPYYFDAF</sequence>
<organism evidence="2">
    <name type="scientific">uncultured Caudovirales phage</name>
    <dbReference type="NCBI Taxonomy" id="2100421"/>
    <lineage>
        <taxon>Viruses</taxon>
        <taxon>Duplodnaviria</taxon>
        <taxon>Heunggongvirae</taxon>
        <taxon>Uroviricota</taxon>
        <taxon>Caudoviricetes</taxon>
        <taxon>Peduoviridae</taxon>
        <taxon>Maltschvirus</taxon>
        <taxon>Maltschvirus maltsch</taxon>
    </lineage>
</organism>
<dbReference type="InterPro" id="IPR027417">
    <property type="entry name" value="P-loop_NTPase"/>
</dbReference>
<accession>A0A6J7WRU8</accession>
<dbReference type="GO" id="GO:0005524">
    <property type="term" value="F:ATP binding"/>
    <property type="evidence" value="ECO:0007669"/>
    <property type="project" value="InterPro"/>
</dbReference>
<protein>
    <submittedName>
        <fullName evidence="2">AAA domain containing protein</fullName>
    </submittedName>
</protein>
<dbReference type="GO" id="GO:0016887">
    <property type="term" value="F:ATP hydrolysis activity"/>
    <property type="evidence" value="ECO:0007669"/>
    <property type="project" value="InterPro"/>
</dbReference>
<feature type="domain" description="AAA+ ATPase" evidence="1">
    <location>
        <begin position="75"/>
        <end position="192"/>
    </location>
</feature>
<dbReference type="InterPro" id="IPR003959">
    <property type="entry name" value="ATPase_AAA_core"/>
</dbReference>
<dbReference type="EMBL" id="LR798293">
    <property type="protein sequence ID" value="CAB5220739.1"/>
    <property type="molecule type" value="Genomic_DNA"/>
</dbReference>
<reference evidence="2" key="1">
    <citation type="submission" date="2020-05" db="EMBL/GenBank/DDBJ databases">
        <authorList>
            <person name="Chiriac C."/>
            <person name="Salcher M."/>
            <person name="Ghai R."/>
            <person name="Kavagutti S V."/>
        </authorList>
    </citation>
    <scope>NUCLEOTIDE SEQUENCE</scope>
</reference>
<evidence type="ECO:0000313" key="2">
    <source>
        <dbReference type="EMBL" id="CAB5220739.1"/>
    </source>
</evidence>
<name>A0A6J7WRU8_9CAUD</name>
<dbReference type="InterPro" id="IPR003593">
    <property type="entry name" value="AAA+_ATPase"/>
</dbReference>
<proteinExistence type="predicted"/>
<evidence type="ECO:0000259" key="1">
    <source>
        <dbReference type="SMART" id="SM00382"/>
    </source>
</evidence>
<dbReference type="SMART" id="SM00382">
    <property type="entry name" value="AAA"/>
    <property type="match status" value="1"/>
</dbReference>
<dbReference type="Gene3D" id="3.40.50.300">
    <property type="entry name" value="P-loop containing nucleotide triphosphate hydrolases"/>
    <property type="match status" value="1"/>
</dbReference>
<dbReference type="SUPFAM" id="SSF52540">
    <property type="entry name" value="P-loop containing nucleoside triphosphate hydrolases"/>
    <property type="match status" value="1"/>
</dbReference>
<gene>
    <name evidence="2" type="ORF">UFOVP240_29</name>
</gene>
<dbReference type="Pfam" id="PF00004">
    <property type="entry name" value="AAA"/>
    <property type="match status" value="1"/>
</dbReference>